<name>A0ABN9UMW9_9DINO</name>
<gene>
    <name evidence="2" type="ORF">PCOR1329_LOCUS48874</name>
</gene>
<feature type="non-terminal residue" evidence="2">
    <location>
        <position position="1"/>
    </location>
</feature>
<proteinExistence type="predicted"/>
<evidence type="ECO:0000256" key="1">
    <source>
        <dbReference type="SAM" id="MobiDB-lite"/>
    </source>
</evidence>
<feature type="compositionally biased region" description="Low complexity" evidence="1">
    <location>
        <begin position="1"/>
        <end position="31"/>
    </location>
</feature>
<protein>
    <submittedName>
        <fullName evidence="2">Uncharacterized protein</fullName>
    </submittedName>
</protein>
<feature type="non-terminal residue" evidence="2">
    <location>
        <position position="261"/>
    </location>
</feature>
<comment type="caution">
    <text evidence="2">The sequence shown here is derived from an EMBL/GenBank/DDBJ whole genome shotgun (WGS) entry which is preliminary data.</text>
</comment>
<organism evidence="2 3">
    <name type="scientific">Prorocentrum cordatum</name>
    <dbReference type="NCBI Taxonomy" id="2364126"/>
    <lineage>
        <taxon>Eukaryota</taxon>
        <taxon>Sar</taxon>
        <taxon>Alveolata</taxon>
        <taxon>Dinophyceae</taxon>
        <taxon>Prorocentrales</taxon>
        <taxon>Prorocentraceae</taxon>
        <taxon>Prorocentrum</taxon>
    </lineage>
</organism>
<evidence type="ECO:0000313" key="2">
    <source>
        <dbReference type="EMBL" id="CAK0859541.1"/>
    </source>
</evidence>
<dbReference type="Proteomes" id="UP001189429">
    <property type="component" value="Unassembled WGS sequence"/>
</dbReference>
<reference evidence="2" key="1">
    <citation type="submission" date="2023-10" db="EMBL/GenBank/DDBJ databases">
        <authorList>
            <person name="Chen Y."/>
            <person name="Shah S."/>
            <person name="Dougan E. K."/>
            <person name="Thang M."/>
            <person name="Chan C."/>
        </authorList>
    </citation>
    <scope>NUCLEOTIDE SEQUENCE [LARGE SCALE GENOMIC DNA]</scope>
</reference>
<feature type="region of interest" description="Disordered" evidence="1">
    <location>
        <begin position="1"/>
        <end position="42"/>
    </location>
</feature>
<sequence length="261" mass="26502">AAPGSGASPAGAEARSDAEPAAAASGAQGAEGSPGGALERGPLPLAIPRGAAGCWAKREYLAGSGAATRPRAAARGQVQAPLDARPLEGNWPDRDLLLAANVGRELGHIRARAAWVVAWATPCTSFGLLCQNCGLGARRASRPRGDDPGPAERRGNGLGHSAAAGFAALGEEGGPRAAENPRRPRPFRQLPLRGLMAHGGAHLAERDACRLGLGPLGSPSAKRKQGAHLLGNFPGHVRLEGPLTLDCNWQEQAALAAACAP</sequence>
<feature type="region of interest" description="Disordered" evidence="1">
    <location>
        <begin position="138"/>
        <end position="159"/>
    </location>
</feature>
<dbReference type="EMBL" id="CAUYUJ010015912">
    <property type="protein sequence ID" value="CAK0859541.1"/>
    <property type="molecule type" value="Genomic_DNA"/>
</dbReference>
<feature type="compositionally biased region" description="Basic and acidic residues" evidence="1">
    <location>
        <begin position="143"/>
        <end position="155"/>
    </location>
</feature>
<accession>A0ABN9UMW9</accession>
<evidence type="ECO:0000313" key="3">
    <source>
        <dbReference type="Proteomes" id="UP001189429"/>
    </source>
</evidence>
<keyword evidence="3" id="KW-1185">Reference proteome</keyword>